<dbReference type="InterPro" id="IPR013780">
    <property type="entry name" value="Glyco_hydro_b"/>
</dbReference>
<accession>A0AAD4VTP4</accession>
<protein>
    <submittedName>
        <fullName evidence="2">Uncharacterized protein</fullName>
    </submittedName>
</protein>
<keyword evidence="1" id="KW-0732">Signal</keyword>
<evidence type="ECO:0000313" key="3">
    <source>
        <dbReference type="Proteomes" id="UP001054821"/>
    </source>
</evidence>
<comment type="caution">
    <text evidence="2">The sequence shown here is derived from an EMBL/GenBank/DDBJ whole genome shotgun (WGS) entry which is preliminary data.</text>
</comment>
<keyword evidence="3" id="KW-1185">Reference proteome</keyword>
<evidence type="ECO:0000256" key="1">
    <source>
        <dbReference type="SAM" id="SignalP"/>
    </source>
</evidence>
<dbReference type="Proteomes" id="UP001054821">
    <property type="component" value="Chromosome 5"/>
</dbReference>
<feature type="chain" id="PRO_5042156914" evidence="1">
    <location>
        <begin position="19"/>
        <end position="73"/>
    </location>
</feature>
<feature type="signal peptide" evidence="1">
    <location>
        <begin position="1"/>
        <end position="18"/>
    </location>
</feature>
<dbReference type="AlphaFoldDB" id="A0AAD4VTP4"/>
<organism evidence="2 3">
    <name type="scientific">Prunus dulcis</name>
    <name type="common">Almond</name>
    <name type="synonym">Amygdalus dulcis</name>
    <dbReference type="NCBI Taxonomy" id="3755"/>
    <lineage>
        <taxon>Eukaryota</taxon>
        <taxon>Viridiplantae</taxon>
        <taxon>Streptophyta</taxon>
        <taxon>Embryophyta</taxon>
        <taxon>Tracheophyta</taxon>
        <taxon>Spermatophyta</taxon>
        <taxon>Magnoliopsida</taxon>
        <taxon>eudicotyledons</taxon>
        <taxon>Gunneridae</taxon>
        <taxon>Pentapetalae</taxon>
        <taxon>rosids</taxon>
        <taxon>fabids</taxon>
        <taxon>Rosales</taxon>
        <taxon>Rosaceae</taxon>
        <taxon>Amygdaloideae</taxon>
        <taxon>Amygdaleae</taxon>
        <taxon>Prunus</taxon>
    </lineage>
</organism>
<evidence type="ECO:0000313" key="2">
    <source>
        <dbReference type="EMBL" id="KAI5329806.1"/>
    </source>
</evidence>
<proteinExistence type="predicted"/>
<dbReference type="Gene3D" id="2.60.40.1180">
    <property type="entry name" value="Golgi alpha-mannosidase II"/>
    <property type="match status" value="1"/>
</dbReference>
<sequence>MNTLTTSLIYFLLSITLAADFSASQILFQEFNWESSKKGGWYLPVRKLFLEPLPPAFKIATSGKDYAVWEKKE</sequence>
<name>A0AAD4VTP4_PRUDU</name>
<dbReference type="EMBL" id="JAJFAZ020000005">
    <property type="protein sequence ID" value="KAI5329806.1"/>
    <property type="molecule type" value="Genomic_DNA"/>
</dbReference>
<gene>
    <name evidence="2" type="ORF">L3X38_029203</name>
</gene>
<reference evidence="2 3" key="1">
    <citation type="journal article" date="2022" name="G3 (Bethesda)">
        <title>Whole-genome sequence and methylome profiling of the almond [Prunus dulcis (Mill.) D.A. Webb] cultivar 'Nonpareil'.</title>
        <authorList>
            <person name="D'Amico-Willman K.M."/>
            <person name="Ouma W.Z."/>
            <person name="Meulia T."/>
            <person name="Sideli G.M."/>
            <person name="Gradziel T.M."/>
            <person name="Fresnedo-Ramirez J."/>
        </authorList>
    </citation>
    <scope>NUCLEOTIDE SEQUENCE [LARGE SCALE GENOMIC DNA]</scope>
    <source>
        <strain evidence="2">Clone GOH B32 T37-40</strain>
    </source>
</reference>